<gene>
    <name evidence="1" type="ORF">NHX12_003261</name>
</gene>
<organism evidence="1 2">
    <name type="scientific">Muraenolepis orangiensis</name>
    <name type="common">Patagonian moray cod</name>
    <dbReference type="NCBI Taxonomy" id="630683"/>
    <lineage>
        <taxon>Eukaryota</taxon>
        <taxon>Metazoa</taxon>
        <taxon>Chordata</taxon>
        <taxon>Craniata</taxon>
        <taxon>Vertebrata</taxon>
        <taxon>Euteleostomi</taxon>
        <taxon>Actinopterygii</taxon>
        <taxon>Neopterygii</taxon>
        <taxon>Teleostei</taxon>
        <taxon>Neoteleostei</taxon>
        <taxon>Acanthomorphata</taxon>
        <taxon>Zeiogadaria</taxon>
        <taxon>Gadariae</taxon>
        <taxon>Gadiformes</taxon>
        <taxon>Muraenolepidoidei</taxon>
        <taxon>Muraenolepididae</taxon>
        <taxon>Muraenolepis</taxon>
    </lineage>
</organism>
<keyword evidence="2" id="KW-1185">Reference proteome</keyword>
<protein>
    <submittedName>
        <fullName evidence="1">Uncharacterized protein</fullName>
    </submittedName>
</protein>
<dbReference type="Proteomes" id="UP001148018">
    <property type="component" value="Unassembled WGS sequence"/>
</dbReference>
<name>A0A9Q0IH21_9TELE</name>
<dbReference type="AlphaFoldDB" id="A0A9Q0IH21"/>
<reference evidence="1" key="1">
    <citation type="submission" date="2022-07" db="EMBL/GenBank/DDBJ databases">
        <title>Chromosome-level genome of Muraenolepis orangiensis.</title>
        <authorList>
            <person name="Kim J."/>
        </authorList>
    </citation>
    <scope>NUCLEOTIDE SEQUENCE</scope>
    <source>
        <strain evidence="1">KU_S4_2022</strain>
        <tissue evidence="1">Muscle</tissue>
    </source>
</reference>
<evidence type="ECO:0000313" key="2">
    <source>
        <dbReference type="Proteomes" id="UP001148018"/>
    </source>
</evidence>
<proteinExistence type="predicted"/>
<evidence type="ECO:0000313" key="1">
    <source>
        <dbReference type="EMBL" id="KAJ3596861.1"/>
    </source>
</evidence>
<comment type="caution">
    <text evidence="1">The sequence shown here is derived from an EMBL/GenBank/DDBJ whole genome shotgun (WGS) entry which is preliminary data.</text>
</comment>
<accession>A0A9Q0IH21</accession>
<dbReference type="EMBL" id="JANIIK010000110">
    <property type="protein sequence ID" value="KAJ3596861.1"/>
    <property type="molecule type" value="Genomic_DNA"/>
</dbReference>
<sequence length="86" mass="9662">MIVDDVIFGGNFRLSRLGAGGEIGVWNSSTPTPRLFLTRNTFIQRDSRGLQMHGHWESNPHPTDILSPISHMLLSETTRQRTDDDG</sequence>